<dbReference type="Proteomes" id="UP000321306">
    <property type="component" value="Unassembled WGS sequence"/>
</dbReference>
<keyword evidence="1" id="KW-0732">Signal</keyword>
<dbReference type="Gene3D" id="3.40.50.1820">
    <property type="entry name" value="alpha/beta hydrolase"/>
    <property type="match status" value="1"/>
</dbReference>
<dbReference type="Pfam" id="PF12146">
    <property type="entry name" value="Hydrolase_4"/>
    <property type="match status" value="1"/>
</dbReference>
<dbReference type="OrthoDB" id="9780932at2"/>
<evidence type="ECO:0000313" key="4">
    <source>
        <dbReference type="Proteomes" id="UP000321306"/>
    </source>
</evidence>
<feature type="domain" description="Serine aminopeptidase S33" evidence="2">
    <location>
        <begin position="65"/>
        <end position="157"/>
    </location>
</feature>
<protein>
    <recommendedName>
        <fullName evidence="2">Serine aminopeptidase S33 domain-containing protein</fullName>
    </recommendedName>
</protein>
<evidence type="ECO:0000259" key="2">
    <source>
        <dbReference type="Pfam" id="PF12146"/>
    </source>
</evidence>
<evidence type="ECO:0000313" key="3">
    <source>
        <dbReference type="EMBL" id="GEM45039.1"/>
    </source>
</evidence>
<sequence>MKKLLFSLVALALTPAFAQQTVQMEAQDGVKVVADYYATDNPAGAIILFNGAHLDPNVPARNRCEYGDFPKTLQQKGYAVLNVDLRISGHWSLCQNRTHGPVADAYDAMQDVEAAVKWMQQTTGQQKVILFGSGFSSMMHLFYALKHPDQVKGVAAFGLVSNSITLTDEVAGLLPTLKIPLIMVSPEDEKGLSEAILTGVPAQMARLVVAPPLNGYTLGFNDPRTLEVYQKSSLDFLSLLSR</sequence>
<feature type="signal peptide" evidence="1">
    <location>
        <begin position="1"/>
        <end position="18"/>
    </location>
</feature>
<proteinExistence type="predicted"/>
<dbReference type="InterPro" id="IPR029058">
    <property type="entry name" value="AB_hydrolase_fold"/>
</dbReference>
<comment type="caution">
    <text evidence="3">The sequence shown here is derived from an EMBL/GenBank/DDBJ whole genome shotgun (WGS) entry which is preliminary data.</text>
</comment>
<reference evidence="3 4" key="1">
    <citation type="submission" date="2019-07" db="EMBL/GenBank/DDBJ databases">
        <title>Whole genome shotgun sequence of Deinococcus cellulosilyticus NBRC 106333.</title>
        <authorList>
            <person name="Hosoyama A."/>
            <person name="Uohara A."/>
            <person name="Ohji S."/>
            <person name="Ichikawa N."/>
        </authorList>
    </citation>
    <scope>NUCLEOTIDE SEQUENCE [LARGE SCALE GENOMIC DNA]</scope>
    <source>
        <strain evidence="3 4">NBRC 106333</strain>
    </source>
</reference>
<dbReference type="EMBL" id="BJXB01000002">
    <property type="protein sequence ID" value="GEM45039.1"/>
    <property type="molecule type" value="Genomic_DNA"/>
</dbReference>
<organism evidence="3 4">
    <name type="scientific">Deinococcus cellulosilyticus (strain DSM 18568 / NBRC 106333 / KACC 11606 / 5516J-15)</name>
    <dbReference type="NCBI Taxonomy" id="1223518"/>
    <lineage>
        <taxon>Bacteria</taxon>
        <taxon>Thermotogati</taxon>
        <taxon>Deinococcota</taxon>
        <taxon>Deinococci</taxon>
        <taxon>Deinococcales</taxon>
        <taxon>Deinococcaceae</taxon>
        <taxon>Deinococcus</taxon>
    </lineage>
</organism>
<dbReference type="RefSeq" id="WP_146882304.1">
    <property type="nucleotide sequence ID" value="NZ_BJXB01000002.1"/>
</dbReference>
<dbReference type="AlphaFoldDB" id="A0A511MWU4"/>
<dbReference type="SUPFAM" id="SSF53474">
    <property type="entry name" value="alpha/beta-Hydrolases"/>
    <property type="match status" value="1"/>
</dbReference>
<keyword evidence="4" id="KW-1185">Reference proteome</keyword>
<dbReference type="InterPro" id="IPR022742">
    <property type="entry name" value="Hydrolase_4"/>
</dbReference>
<feature type="chain" id="PRO_5022243961" description="Serine aminopeptidase S33 domain-containing protein" evidence="1">
    <location>
        <begin position="19"/>
        <end position="242"/>
    </location>
</feature>
<evidence type="ECO:0000256" key="1">
    <source>
        <dbReference type="SAM" id="SignalP"/>
    </source>
</evidence>
<gene>
    <name evidence="3" type="ORF">DC3_06740</name>
</gene>
<name>A0A511MWU4_DEIC1</name>
<accession>A0A511MWU4</accession>